<dbReference type="Proteomes" id="UP000021816">
    <property type="component" value="Unassembled WGS sequence"/>
</dbReference>
<dbReference type="EMBL" id="JEMX01000064">
    <property type="protein sequence ID" value="EXI78843.1"/>
    <property type="molecule type" value="Genomic_DNA"/>
</dbReference>
<dbReference type="AlphaFoldDB" id="A0A011N8D3"/>
<proteinExistence type="predicted"/>
<reference evidence="2 3" key="1">
    <citation type="submission" date="2014-02" db="EMBL/GenBank/DDBJ databases">
        <title>Expanding our view of genomic diversity in Candidatus Accumulibacter clades.</title>
        <authorList>
            <person name="Skennerton C.T."/>
            <person name="Barr J.J."/>
            <person name="Slater F.R."/>
            <person name="Bond P.L."/>
            <person name="Tyson G.W."/>
        </authorList>
    </citation>
    <scope>NUCLEOTIDE SEQUENCE [LARGE SCALE GENOMIC DNA]</scope>
    <source>
        <strain evidence="3">BA-92</strain>
    </source>
</reference>
<evidence type="ECO:0000256" key="1">
    <source>
        <dbReference type="SAM" id="MobiDB-lite"/>
    </source>
</evidence>
<evidence type="ECO:0000313" key="3">
    <source>
        <dbReference type="Proteomes" id="UP000021816"/>
    </source>
</evidence>
<dbReference type="SUPFAM" id="SSF55594">
    <property type="entry name" value="HPr-like"/>
    <property type="match status" value="1"/>
</dbReference>
<feature type="region of interest" description="Disordered" evidence="1">
    <location>
        <begin position="163"/>
        <end position="183"/>
    </location>
</feature>
<name>A0A011N8D3_9PROT</name>
<evidence type="ECO:0008006" key="4">
    <source>
        <dbReference type="Google" id="ProtNLM"/>
    </source>
</evidence>
<dbReference type="InterPro" id="IPR035895">
    <property type="entry name" value="HPr-like_sf"/>
</dbReference>
<comment type="caution">
    <text evidence="2">The sequence shown here is derived from an EMBL/GenBank/DDBJ whole genome shotgun (WGS) entry which is preliminary data.</text>
</comment>
<dbReference type="STRING" id="1454003.AW10_02758"/>
<gene>
    <name evidence="2" type="ORF">AW10_02758</name>
</gene>
<dbReference type="PATRIC" id="fig|1454003.3.peg.2815"/>
<protein>
    <recommendedName>
        <fullName evidence="4">HPr family phosphocarrier protein</fullName>
    </recommendedName>
</protein>
<evidence type="ECO:0000313" key="2">
    <source>
        <dbReference type="EMBL" id="EXI78843.1"/>
    </source>
</evidence>
<organism evidence="2 3">
    <name type="scientific">Candidatus Accumulibacter appositus</name>
    <dbReference type="NCBI Taxonomy" id="1454003"/>
    <lineage>
        <taxon>Bacteria</taxon>
        <taxon>Pseudomonadati</taxon>
        <taxon>Pseudomonadota</taxon>
        <taxon>Betaproteobacteria</taxon>
        <taxon>Candidatus Accumulibacter</taxon>
    </lineage>
</organism>
<sequence>MNKSTRSACAASGPLLPLFSNEQFRELLRARSRPLLELAARLTALPSGETSLSLPRSLIGRLLLESGQTEALLDEYGARDNRHWSGFRALVAALRNFARVGRSLAHLQTRLPAYRLLPVEGDFPAATHDRLRVVGRVVVELAASLLEEAQRLGVRQPSIAPAADDFAEQRPLGRLPRDRDDRAAGDAASTITHLATEFLNLAADSDLLRATARVQPEDYVACFPDPVSEERLRQLSFRFHNLQSLYDTHVSGTSIETSDSDLPILRSHASVIFHLLEIATDLAHYYERHVSPRTGDNVLRGRPVVDRATTMATLFAYAMAFSSDFLAGGQRLCQGILRRYAECARLQVPVPCYRGFHVRPSNLVARIVAHYGGQVRMELEGKTFDAASPLDLFRANETINARKRRWLGEEIARVHSDCAANLGTEATAAAVLAIVHQLADEGKIVLYQQPLQLSDRIGCRDGGVLENTVAEIALLQATGQLDIRTDLTVTFIGDKRVLSDLDVLARHGYGEDAFGNNVVLPKALSYLRR</sequence>
<accession>A0A011N8D3</accession>